<feature type="compositionally biased region" description="Low complexity" evidence="2">
    <location>
        <begin position="727"/>
        <end position="737"/>
    </location>
</feature>
<keyword evidence="1" id="KW-0175">Coiled coil</keyword>
<feature type="compositionally biased region" description="Pro residues" evidence="2">
    <location>
        <begin position="304"/>
        <end position="320"/>
    </location>
</feature>
<feature type="compositionally biased region" description="Low complexity" evidence="2">
    <location>
        <begin position="960"/>
        <end position="989"/>
    </location>
</feature>
<feature type="compositionally biased region" description="Basic and acidic residues" evidence="2">
    <location>
        <begin position="557"/>
        <end position="577"/>
    </location>
</feature>
<feature type="compositionally biased region" description="Polar residues" evidence="2">
    <location>
        <begin position="752"/>
        <end position="767"/>
    </location>
</feature>
<feature type="region of interest" description="Disordered" evidence="2">
    <location>
        <begin position="264"/>
        <end position="353"/>
    </location>
</feature>
<organism evidence="3 4">
    <name type="scientific">Hohenbuehelia grisea</name>
    <dbReference type="NCBI Taxonomy" id="104357"/>
    <lineage>
        <taxon>Eukaryota</taxon>
        <taxon>Fungi</taxon>
        <taxon>Dikarya</taxon>
        <taxon>Basidiomycota</taxon>
        <taxon>Agaricomycotina</taxon>
        <taxon>Agaricomycetes</taxon>
        <taxon>Agaricomycetidae</taxon>
        <taxon>Agaricales</taxon>
        <taxon>Pleurotineae</taxon>
        <taxon>Pleurotaceae</taxon>
        <taxon>Hohenbuehelia</taxon>
    </lineage>
</organism>
<evidence type="ECO:0000313" key="3">
    <source>
        <dbReference type="EMBL" id="KAL0958019.1"/>
    </source>
</evidence>
<feature type="compositionally biased region" description="Basic and acidic residues" evidence="2">
    <location>
        <begin position="849"/>
        <end position="860"/>
    </location>
</feature>
<feature type="region of interest" description="Disordered" evidence="2">
    <location>
        <begin position="1"/>
        <end position="90"/>
    </location>
</feature>
<comment type="caution">
    <text evidence="3">The sequence shown here is derived from an EMBL/GenBank/DDBJ whole genome shotgun (WGS) entry which is preliminary data.</text>
</comment>
<accession>A0ABR3JQB4</accession>
<feature type="region of interest" description="Disordered" evidence="2">
    <location>
        <begin position="1037"/>
        <end position="1082"/>
    </location>
</feature>
<feature type="compositionally biased region" description="Low complexity" evidence="2">
    <location>
        <begin position="940"/>
        <end position="953"/>
    </location>
</feature>
<feature type="compositionally biased region" description="Polar residues" evidence="2">
    <location>
        <begin position="640"/>
        <end position="655"/>
    </location>
</feature>
<sequence>MMSMPQPVRFNSDETEGSVLRDFVNEALDANQPNHFSDETPPSPRSELLSPGSRRDETPPTNSSSDQSQSRSRSRRGPSSRYRREREVVHSTASHRDLLRLLIETEYELTRMRKALYTAFERLESEAQRATEAERARTELVAQFRTLNENRVKAIQQASKANEELRMYQMQYNHAQAEIQRAQGALHDLREQRDDAEKSATKARRVARELNQQRLVSEAREQGRRLGFKAGFQQAQVELGMQPEGMAGNIDDALLGMEARRGEDEEDYYHDDHDDTDTTPRDDRSVARLRITEGGHAASMPEPITEPVPQPAPSAPPPSHTPSVQVYSLPIPPADQFTTPNNHSRQDLPPDNFIPPSDGGFIPIPPPHGFSQLPDYSHMTTMGTPSPNARSVTLPPIPPPDTNVLRARDYAYGTDGVQQQPGHGQRAGSIDSRTRRHSSASTSSRLSNIDLVKNPADRDRDRDMRPRPERELSVIKEDITGSASGTGVGGSSPHVGRKPSMGMGSQTSRGHARSATGTTGADSFFDASASRDDFRHQEAQHLADALRYERGEDARAAEGWRRAAHGDPRPPSRDRPPRHVRLPSKLTVPAPLSPPSVNPNTGARVPSRGHNRSVSEMSAASRGTAPNGGYQDRERERAVSITSMTSSMRRANNVTPHAGQQGRGDYLTMPTQTQPAMTPGTADINFSVQSPSGSPSETPNVSMSAQDTPNTTFLSPRHSTSGLPRPGSAAGASSAGSMRLRPSAGSIGHRPSTGSINHRPSAGSINQHPPGGSVRHRASQAPLVPTVPNTPNSVAQSLEWPSPQQGTMHMPASGHASVQPTFAPGPGRANTSTPGPDADTIVMPQYRDMQPKFERDREAAEAEAAASRPSSRLSFRGSSHAQGQGHPSGPRPDVSPRPFQAHLVPFPSTSPSQPPEGLPASSEHRYGYGHTQGYGPGPQQPGQMHPSQSQLSLNGGGGSRPSSVRSFFSLSRHKGAAGADASPAPGQQALPHLPEGLPGNAYAPGGGQGDPSLQRVKSNASIASSFKSFDRSTYLDPAFYGREGAPQAGASANAGGVPQQKSKHTRSRTVSAASGRSGLEYY</sequence>
<feature type="compositionally biased region" description="Low complexity" evidence="2">
    <location>
        <begin position="862"/>
        <end position="874"/>
    </location>
</feature>
<feature type="compositionally biased region" description="Low complexity" evidence="2">
    <location>
        <begin position="668"/>
        <end position="682"/>
    </location>
</feature>
<keyword evidence="4" id="KW-1185">Reference proteome</keyword>
<name>A0ABR3JQB4_9AGAR</name>
<protein>
    <submittedName>
        <fullName evidence="3">Uncharacterized protein</fullName>
    </submittedName>
</protein>
<reference evidence="4" key="1">
    <citation type="submission" date="2024-06" db="EMBL/GenBank/DDBJ databases">
        <title>Multi-omics analyses provide insights into the biosynthesis of the anticancer antibiotic pleurotin in Hohenbuehelia grisea.</title>
        <authorList>
            <person name="Weaver J.A."/>
            <person name="Alberti F."/>
        </authorList>
    </citation>
    <scope>NUCLEOTIDE SEQUENCE [LARGE SCALE GENOMIC DNA]</scope>
    <source>
        <strain evidence="4">T-177</strain>
    </source>
</reference>
<feature type="compositionally biased region" description="Basic and acidic residues" evidence="2">
    <location>
        <begin position="455"/>
        <end position="479"/>
    </location>
</feature>
<feature type="region of interest" description="Disordered" evidence="2">
    <location>
        <begin position="413"/>
        <end position="524"/>
    </location>
</feature>
<feature type="compositionally biased region" description="Polar residues" evidence="2">
    <location>
        <begin position="503"/>
        <end position="520"/>
    </location>
</feature>
<dbReference type="Proteomes" id="UP001556367">
    <property type="component" value="Unassembled WGS sequence"/>
</dbReference>
<evidence type="ECO:0000313" key="4">
    <source>
        <dbReference type="Proteomes" id="UP001556367"/>
    </source>
</evidence>
<feature type="region of interest" description="Disordered" evidence="2">
    <location>
        <begin position="557"/>
        <end position="1020"/>
    </location>
</feature>
<feature type="compositionally biased region" description="Polar residues" evidence="2">
    <location>
        <begin position="684"/>
        <end position="722"/>
    </location>
</feature>
<evidence type="ECO:0000256" key="2">
    <source>
        <dbReference type="SAM" id="MobiDB-lite"/>
    </source>
</evidence>
<proteinExistence type="predicted"/>
<evidence type="ECO:0000256" key="1">
    <source>
        <dbReference type="SAM" id="Coils"/>
    </source>
</evidence>
<feature type="compositionally biased region" description="Basic residues" evidence="2">
    <location>
        <begin position="72"/>
        <end position="81"/>
    </location>
</feature>
<feature type="compositionally biased region" description="Basic and acidic residues" evidence="2">
    <location>
        <begin position="270"/>
        <end position="293"/>
    </location>
</feature>
<feature type="coiled-coil region" evidence="1">
    <location>
        <begin position="113"/>
        <end position="213"/>
    </location>
</feature>
<dbReference type="EMBL" id="JASNQZ010000004">
    <property type="protein sequence ID" value="KAL0958019.1"/>
    <property type="molecule type" value="Genomic_DNA"/>
</dbReference>
<feature type="compositionally biased region" description="Polar residues" evidence="2">
    <location>
        <begin position="787"/>
        <end position="796"/>
    </location>
</feature>
<gene>
    <name evidence="3" type="ORF">HGRIS_000194</name>
</gene>